<feature type="region of interest" description="Disordered" evidence="1">
    <location>
        <begin position="532"/>
        <end position="643"/>
    </location>
</feature>
<feature type="compositionally biased region" description="Basic and acidic residues" evidence="1">
    <location>
        <begin position="632"/>
        <end position="641"/>
    </location>
</feature>
<feature type="region of interest" description="Disordered" evidence="1">
    <location>
        <begin position="150"/>
        <end position="195"/>
    </location>
</feature>
<dbReference type="InterPro" id="IPR011009">
    <property type="entry name" value="Kinase-like_dom_sf"/>
</dbReference>
<evidence type="ECO:0000256" key="1">
    <source>
        <dbReference type="SAM" id="MobiDB-lite"/>
    </source>
</evidence>
<dbReference type="Proteomes" id="UP000191672">
    <property type="component" value="Unassembled WGS sequence"/>
</dbReference>
<feature type="compositionally biased region" description="Basic and acidic residues" evidence="1">
    <location>
        <begin position="150"/>
        <end position="193"/>
    </location>
</feature>
<feature type="compositionally biased region" description="Basic and acidic residues" evidence="1">
    <location>
        <begin position="1"/>
        <end position="21"/>
    </location>
</feature>
<comment type="caution">
    <text evidence="2">The sequence shown here is derived from an EMBL/GenBank/DDBJ whole genome shotgun (WGS) entry which is preliminary data.</text>
</comment>
<organism evidence="2 3">
    <name type="scientific">Penicillium antarcticum</name>
    <dbReference type="NCBI Taxonomy" id="416450"/>
    <lineage>
        <taxon>Eukaryota</taxon>
        <taxon>Fungi</taxon>
        <taxon>Dikarya</taxon>
        <taxon>Ascomycota</taxon>
        <taxon>Pezizomycotina</taxon>
        <taxon>Eurotiomycetes</taxon>
        <taxon>Eurotiomycetidae</taxon>
        <taxon>Eurotiales</taxon>
        <taxon>Aspergillaceae</taxon>
        <taxon>Penicillium</taxon>
    </lineage>
</organism>
<keyword evidence="3" id="KW-1185">Reference proteome</keyword>
<dbReference type="STRING" id="416450.A0A1V6PRC9"/>
<dbReference type="EMBL" id="MDYN01000055">
    <property type="protein sequence ID" value="OQD79277.1"/>
    <property type="molecule type" value="Genomic_DNA"/>
</dbReference>
<accession>A0A1V6PRC9</accession>
<reference evidence="3" key="1">
    <citation type="journal article" date="2017" name="Nat. Microbiol.">
        <title>Global analysis of biosynthetic gene clusters reveals vast potential of secondary metabolite production in Penicillium species.</title>
        <authorList>
            <person name="Nielsen J.C."/>
            <person name="Grijseels S."/>
            <person name="Prigent S."/>
            <person name="Ji B."/>
            <person name="Dainat J."/>
            <person name="Nielsen K.F."/>
            <person name="Frisvad J.C."/>
            <person name="Workman M."/>
            <person name="Nielsen J."/>
        </authorList>
    </citation>
    <scope>NUCLEOTIDE SEQUENCE [LARGE SCALE GENOMIC DNA]</scope>
    <source>
        <strain evidence="3">IBT 31811</strain>
    </source>
</reference>
<dbReference type="AlphaFoldDB" id="A0A1V6PRC9"/>
<gene>
    <name evidence="2" type="ORF">PENANT_c055G07712</name>
</gene>
<proteinExistence type="predicted"/>
<evidence type="ECO:0000313" key="3">
    <source>
        <dbReference type="Proteomes" id="UP000191672"/>
    </source>
</evidence>
<evidence type="ECO:0000313" key="2">
    <source>
        <dbReference type="EMBL" id="OQD79277.1"/>
    </source>
</evidence>
<feature type="region of interest" description="Disordered" evidence="1">
    <location>
        <begin position="1"/>
        <end position="84"/>
    </location>
</feature>
<name>A0A1V6PRC9_9EURO</name>
<evidence type="ECO:0008006" key="4">
    <source>
        <dbReference type="Google" id="ProtNLM"/>
    </source>
</evidence>
<dbReference type="SUPFAM" id="SSF56112">
    <property type="entry name" value="Protein kinase-like (PK-like)"/>
    <property type="match status" value="1"/>
</dbReference>
<feature type="compositionally biased region" description="Low complexity" evidence="1">
    <location>
        <begin position="554"/>
        <end position="568"/>
    </location>
</feature>
<sequence length="878" mass="100613">MSGRAETRTPKPPDRNEHENSPPRLLRPRRSTRSPYNYAQEQELDIDQSNARFRRKKKTQGKPVAQREVITSESSTESEDPNASELLKELVKLGKEIRRRDELHKEELQKVKEEFTVALAEVRHELQSLTDRPLPPSPDYKDLYLKAEEGRKQAEERERQAEERERQAEERERQAEERERQEAEGRRQAEERNQQTSFTELLQHCHDLLSRQLRVETPSRSTTGKIPLPAGKDCPTRLEHWADCPEQLLRVYKSVCQYLQSELGQAPRLFSSLPELEGLGRRFARKSLSSEQDLEAYERFGVEDHVHDIIAELCKIPAACDEFGLGDGIQFSNHTNSLSRNETLEADTSQLSSTPHPRPDQFCIHRIDGNTTTVLTTVEYKPPHKLSVATFRMGLRPMKLWKEMVRSNKIPTDQDAKLRYNAERLVCSAIVQEYHVMIQEGLEYSYLTNGIARVLLRVPRDDPTTLYYYFCDPHNEMDIAGDINHRLSKTSIARVLCLCLMAFRSPTRGQEWRNRLRPDLYTWETSFEHTRSQIPRSELQRVPHSDSTNPEFPSPGSGSSYELPSSSPLPSPSEGRRVPTRSQTSCAPSEIRPRSRSPSSSGSDTNQTSGHKRRISQVTPSPSARRSGRQQESMHDQEDHSRRHAAQFCTQRCLLSLQTGKSLDGLCPNVDYHRRGQENPTQHPISAEDLMFSLKVQLDENIDRCIPLGGCGSYGAPFKLTCTKYGYTVIGKGTTSGLWKEVSREAQVYQILRKAQGSAVPVFLGTIDLAKIYFLHGAGQIRHMLVMGWGGKCTATMELTQRLRREIYKSNKEIKALGIIHEDLRRDNVLWSEELGRALIIDFHRSTLRCRPAKQRPRAAKRRLCRVEAGDAKRLRVW</sequence>
<protein>
    <recommendedName>
        <fullName evidence="4">Protein kinase domain-containing protein</fullName>
    </recommendedName>
</protein>
<dbReference type="Gene3D" id="1.10.510.10">
    <property type="entry name" value="Transferase(Phosphotransferase) domain 1"/>
    <property type="match status" value="1"/>
</dbReference>